<keyword evidence="2" id="KW-1133">Transmembrane helix</keyword>
<reference evidence="3 4" key="1">
    <citation type="submission" date="2020-12" db="EMBL/GenBank/DDBJ databases">
        <title>Whole genome sequences of gut porcine anaerobes.</title>
        <authorList>
            <person name="Kubasova T."/>
            <person name="Jahodarova E."/>
            <person name="Rychlik I."/>
        </authorList>
    </citation>
    <scope>NUCLEOTIDE SEQUENCE [LARGE SCALE GENOMIC DNA]</scope>
    <source>
        <strain evidence="3 4">An925</strain>
    </source>
</reference>
<accession>A0ABS9CGV5</accession>
<feature type="compositionally biased region" description="Acidic residues" evidence="1">
    <location>
        <begin position="82"/>
        <end position="108"/>
    </location>
</feature>
<evidence type="ECO:0000256" key="2">
    <source>
        <dbReference type="SAM" id="Phobius"/>
    </source>
</evidence>
<name>A0ABS9CGV5_9BACT</name>
<dbReference type="PROSITE" id="PS51257">
    <property type="entry name" value="PROKAR_LIPOPROTEIN"/>
    <property type="match status" value="1"/>
</dbReference>
<feature type="region of interest" description="Disordered" evidence="1">
    <location>
        <begin position="68"/>
        <end position="120"/>
    </location>
</feature>
<sequence>MKKLSKEFWRGLWVTVLVMGCLFGCTAYYALQERKQKEEFRRWDNKRREAVQRGLDSIRLHNDSIRKSVSTKKGKGGIIIGTDDDDRDPYDDPDFDDLIPGEEYDEEFVDRSQGDPELYN</sequence>
<dbReference type="EMBL" id="JADYTN010000021">
    <property type="protein sequence ID" value="MCF2564308.1"/>
    <property type="molecule type" value="Genomic_DNA"/>
</dbReference>
<feature type="transmembrane region" description="Helical" evidence="2">
    <location>
        <begin position="12"/>
        <end position="31"/>
    </location>
</feature>
<keyword evidence="2" id="KW-0812">Transmembrane</keyword>
<dbReference type="Proteomes" id="UP001200470">
    <property type="component" value="Unassembled WGS sequence"/>
</dbReference>
<evidence type="ECO:0000256" key="1">
    <source>
        <dbReference type="SAM" id="MobiDB-lite"/>
    </source>
</evidence>
<evidence type="ECO:0000313" key="4">
    <source>
        <dbReference type="Proteomes" id="UP001200470"/>
    </source>
</evidence>
<keyword evidence="2" id="KW-0472">Membrane</keyword>
<keyword evidence="4" id="KW-1185">Reference proteome</keyword>
<comment type="caution">
    <text evidence="3">The sequence shown here is derived from an EMBL/GenBank/DDBJ whole genome shotgun (WGS) entry which is preliminary data.</text>
</comment>
<organism evidence="3 4">
    <name type="scientific">Xylanibacter brevis</name>
    <dbReference type="NCBI Taxonomy" id="83231"/>
    <lineage>
        <taxon>Bacteria</taxon>
        <taxon>Pseudomonadati</taxon>
        <taxon>Bacteroidota</taxon>
        <taxon>Bacteroidia</taxon>
        <taxon>Bacteroidales</taxon>
        <taxon>Prevotellaceae</taxon>
        <taxon>Xylanibacter</taxon>
    </lineage>
</organism>
<protein>
    <recommendedName>
        <fullName evidence="5">Transmembrane protein</fullName>
    </recommendedName>
</protein>
<dbReference type="RefSeq" id="WP_094390059.1">
    <property type="nucleotide sequence ID" value="NZ_JADYTN010000021.1"/>
</dbReference>
<evidence type="ECO:0000313" key="3">
    <source>
        <dbReference type="EMBL" id="MCF2564308.1"/>
    </source>
</evidence>
<proteinExistence type="predicted"/>
<evidence type="ECO:0008006" key="5">
    <source>
        <dbReference type="Google" id="ProtNLM"/>
    </source>
</evidence>
<gene>
    <name evidence="3" type="ORF">I6E12_09310</name>
</gene>